<dbReference type="GO" id="GO:0000379">
    <property type="term" value="P:tRNA-type intron splice site recognition and cleavage"/>
    <property type="evidence" value="ECO:0007669"/>
    <property type="project" value="InterPro"/>
</dbReference>
<feature type="region of interest" description="Disordered" evidence="1">
    <location>
        <begin position="73"/>
        <end position="123"/>
    </location>
</feature>
<feature type="region of interest" description="Disordered" evidence="1">
    <location>
        <begin position="182"/>
        <end position="211"/>
    </location>
</feature>
<dbReference type="Gene3D" id="3.40.1350.10">
    <property type="match status" value="1"/>
</dbReference>
<dbReference type="SUPFAM" id="SSF53032">
    <property type="entry name" value="tRNA-intron endonuclease catalytic domain-like"/>
    <property type="match status" value="1"/>
</dbReference>
<dbReference type="InterPro" id="IPR011856">
    <property type="entry name" value="tRNA_endonuc-like_dom_sf"/>
</dbReference>
<dbReference type="GO" id="GO:0000214">
    <property type="term" value="C:tRNA-intron endonuclease complex"/>
    <property type="evidence" value="ECO:0007669"/>
    <property type="project" value="InterPro"/>
</dbReference>
<name>A0A0D2FHS7_9EURO</name>
<accession>A0A0D2FHS7</accession>
<keyword evidence="3" id="KW-1185">Reference proteome</keyword>
<dbReference type="Proteomes" id="UP000054266">
    <property type="component" value="Unassembled WGS sequence"/>
</dbReference>
<dbReference type="InterPro" id="IPR042777">
    <property type="entry name" value="Sen15_fungi"/>
</dbReference>
<proteinExistence type="predicted"/>
<dbReference type="EMBL" id="KN846959">
    <property type="protein sequence ID" value="KIW67593.1"/>
    <property type="molecule type" value="Genomic_DNA"/>
</dbReference>
<dbReference type="GO" id="GO:0003676">
    <property type="term" value="F:nucleic acid binding"/>
    <property type="evidence" value="ECO:0007669"/>
    <property type="project" value="InterPro"/>
</dbReference>
<dbReference type="AlphaFoldDB" id="A0A0D2FHS7"/>
<protein>
    <submittedName>
        <fullName evidence="2">Uncharacterized protein</fullName>
    </submittedName>
</protein>
<dbReference type="GO" id="GO:0000213">
    <property type="term" value="F:tRNA-intron lyase activity"/>
    <property type="evidence" value="ECO:0007669"/>
    <property type="project" value="TreeGrafter"/>
</dbReference>
<dbReference type="HOGENOM" id="CLU_083361_0_0_1"/>
<dbReference type="PANTHER" id="PTHR28518:SF1">
    <property type="entry name" value="TRNA-SPLICING ENDONUCLEASE SUBUNIT SEN15"/>
    <property type="match status" value="1"/>
</dbReference>
<dbReference type="PANTHER" id="PTHR28518">
    <property type="entry name" value="TRNA-SPLICING ENDONUCLEASE SUBUNIT SEN15"/>
    <property type="match status" value="1"/>
</dbReference>
<dbReference type="STRING" id="5601.A0A0D2FHS7"/>
<organism evidence="2 3">
    <name type="scientific">Phialophora macrospora</name>
    <dbReference type="NCBI Taxonomy" id="1851006"/>
    <lineage>
        <taxon>Eukaryota</taxon>
        <taxon>Fungi</taxon>
        <taxon>Dikarya</taxon>
        <taxon>Ascomycota</taxon>
        <taxon>Pezizomycotina</taxon>
        <taxon>Eurotiomycetes</taxon>
        <taxon>Chaetothyriomycetidae</taxon>
        <taxon>Chaetothyriales</taxon>
        <taxon>Herpotrichiellaceae</taxon>
        <taxon>Phialophora</taxon>
    </lineage>
</organism>
<gene>
    <name evidence="2" type="ORF">PV04_06831</name>
</gene>
<evidence type="ECO:0000313" key="2">
    <source>
        <dbReference type="EMBL" id="KIW67593.1"/>
    </source>
</evidence>
<sequence length="249" mass="26879">MPSMPSHPLPSALSTLITNSGAKSASESLAISILHNLQYQHNWTDLKLHLVYFNPSLEAGLVDLQTLNFSHSNASSRTASPARSGSSSGSTTPTLDGTSPSNGASTPPSLSSSGSIPVISGLPPQHSYIHPDLQTHLIKHNVKDAELQVQREFVLPLALGEKWTLKRFCGVFDSLPERETIRVERPSSRDNSTARPNGRAKTGGPGDVYEHTDQKRVLLGMRANEGMGGDSTIVYYIMQEGEVKPRQNG</sequence>
<evidence type="ECO:0000313" key="3">
    <source>
        <dbReference type="Proteomes" id="UP000054266"/>
    </source>
</evidence>
<evidence type="ECO:0000256" key="1">
    <source>
        <dbReference type="SAM" id="MobiDB-lite"/>
    </source>
</evidence>
<dbReference type="InterPro" id="IPR036167">
    <property type="entry name" value="tRNA_intron_Endo_cat-like_sf"/>
</dbReference>
<reference evidence="2 3" key="1">
    <citation type="submission" date="2015-01" db="EMBL/GenBank/DDBJ databases">
        <title>The Genome Sequence of Capronia semiimmersa CBS27337.</title>
        <authorList>
            <consortium name="The Broad Institute Genomics Platform"/>
            <person name="Cuomo C."/>
            <person name="de Hoog S."/>
            <person name="Gorbushina A."/>
            <person name="Stielow B."/>
            <person name="Teixiera M."/>
            <person name="Abouelleil A."/>
            <person name="Chapman S.B."/>
            <person name="Priest M."/>
            <person name="Young S.K."/>
            <person name="Wortman J."/>
            <person name="Nusbaum C."/>
            <person name="Birren B."/>
        </authorList>
    </citation>
    <scope>NUCLEOTIDE SEQUENCE [LARGE SCALE GENOMIC DNA]</scope>
    <source>
        <strain evidence="2 3">CBS 27337</strain>
    </source>
</reference>